<organism evidence="4">
    <name type="scientific">marine sediment metagenome</name>
    <dbReference type="NCBI Taxonomy" id="412755"/>
    <lineage>
        <taxon>unclassified sequences</taxon>
        <taxon>metagenomes</taxon>
        <taxon>ecological metagenomes</taxon>
    </lineage>
</organism>
<reference evidence="4" key="1">
    <citation type="journal article" date="2014" name="Front. Microbiol.">
        <title>High frequency of phylogenetically diverse reductive dehalogenase-homologous genes in deep subseafloor sedimentary metagenomes.</title>
        <authorList>
            <person name="Kawai M."/>
            <person name="Futagami T."/>
            <person name="Toyoda A."/>
            <person name="Takaki Y."/>
            <person name="Nishi S."/>
            <person name="Hori S."/>
            <person name="Arai W."/>
            <person name="Tsubouchi T."/>
            <person name="Morono Y."/>
            <person name="Uchiyama I."/>
            <person name="Ito T."/>
            <person name="Fujiyama A."/>
            <person name="Inagaki F."/>
            <person name="Takami H."/>
        </authorList>
    </citation>
    <scope>NUCLEOTIDE SEQUENCE</scope>
    <source>
        <strain evidence="4">Expedition CK06-06</strain>
    </source>
</reference>
<dbReference type="PROSITE" id="PS51781">
    <property type="entry name" value="SH3B"/>
    <property type="match status" value="1"/>
</dbReference>
<keyword evidence="1" id="KW-0175">Coiled coil</keyword>
<sequence length="215" mass="23728">MSRCGIFFLFAHYPGLRFAALGFVLCLFALAQPQAVSAQSLGEVVITNSYANIRSGPGTSYRNIGKVYRSERFPALEKRGKWYRITYKNQNAWVYGPLVRLEKVSAQEVDRLVEEIEVVDARIDRLQEKIDEANSQLARLLGQPESGETERDKKKGPSVGPKKDEGILLIPRVRKPIPVAWALIPGGPRLMAGDKLKGRALLGATAGSLALGIYC</sequence>
<gene>
    <name evidence="4" type="ORF">S06H3_52340</name>
</gene>
<evidence type="ECO:0000256" key="2">
    <source>
        <dbReference type="SAM" id="MobiDB-lite"/>
    </source>
</evidence>
<dbReference type="SMART" id="SM00287">
    <property type="entry name" value="SH3b"/>
    <property type="match status" value="1"/>
</dbReference>
<comment type="caution">
    <text evidence="4">The sequence shown here is derived from an EMBL/GenBank/DDBJ whole genome shotgun (WGS) entry which is preliminary data.</text>
</comment>
<dbReference type="InterPro" id="IPR003646">
    <property type="entry name" value="SH3-like_bac-type"/>
</dbReference>
<evidence type="ECO:0000313" key="4">
    <source>
        <dbReference type="EMBL" id="GAI43572.1"/>
    </source>
</evidence>
<feature type="region of interest" description="Disordered" evidence="2">
    <location>
        <begin position="143"/>
        <end position="164"/>
    </location>
</feature>
<dbReference type="AlphaFoldDB" id="X1NHT6"/>
<feature type="non-terminal residue" evidence="4">
    <location>
        <position position="215"/>
    </location>
</feature>
<dbReference type="EMBL" id="BARV01033283">
    <property type="protein sequence ID" value="GAI43572.1"/>
    <property type="molecule type" value="Genomic_DNA"/>
</dbReference>
<dbReference type="Gene3D" id="2.30.30.40">
    <property type="entry name" value="SH3 Domains"/>
    <property type="match status" value="1"/>
</dbReference>
<proteinExistence type="predicted"/>
<dbReference type="Pfam" id="PF08239">
    <property type="entry name" value="SH3_3"/>
    <property type="match status" value="1"/>
</dbReference>
<feature type="coiled-coil region" evidence="1">
    <location>
        <begin position="109"/>
        <end position="143"/>
    </location>
</feature>
<name>X1NHT6_9ZZZZ</name>
<evidence type="ECO:0000259" key="3">
    <source>
        <dbReference type="PROSITE" id="PS51781"/>
    </source>
</evidence>
<feature type="compositionally biased region" description="Basic and acidic residues" evidence="2">
    <location>
        <begin position="148"/>
        <end position="164"/>
    </location>
</feature>
<feature type="domain" description="SH3b" evidence="3">
    <location>
        <begin position="41"/>
        <end position="105"/>
    </location>
</feature>
<evidence type="ECO:0000256" key="1">
    <source>
        <dbReference type="SAM" id="Coils"/>
    </source>
</evidence>
<protein>
    <recommendedName>
        <fullName evidence="3">SH3b domain-containing protein</fullName>
    </recommendedName>
</protein>
<accession>X1NHT6</accession>